<dbReference type="RefSeq" id="WP_376980993.1">
    <property type="nucleotide sequence ID" value="NZ_JBHLSV010000014.1"/>
</dbReference>
<proteinExistence type="predicted"/>
<gene>
    <name evidence="1" type="ORF">ACFFF6_11985</name>
</gene>
<keyword evidence="2" id="KW-1185">Reference proteome</keyword>
<accession>A0ABV6RCG4</accession>
<dbReference type="Proteomes" id="UP001589793">
    <property type="component" value="Unassembled WGS sequence"/>
</dbReference>
<protein>
    <recommendedName>
        <fullName evidence="3">RNA-binding protein</fullName>
    </recommendedName>
</protein>
<evidence type="ECO:0008006" key="3">
    <source>
        <dbReference type="Google" id="ProtNLM"/>
    </source>
</evidence>
<comment type="caution">
    <text evidence="1">The sequence shown here is derived from an EMBL/GenBank/DDBJ whole genome shotgun (WGS) entry which is preliminary data.</text>
</comment>
<reference evidence="1 2" key="1">
    <citation type="submission" date="2024-09" db="EMBL/GenBank/DDBJ databases">
        <authorList>
            <person name="Sun Q."/>
            <person name="Mori K."/>
        </authorList>
    </citation>
    <scope>NUCLEOTIDE SEQUENCE [LARGE SCALE GENOMIC DNA]</scope>
    <source>
        <strain evidence="1 2">CICC 10874</strain>
    </source>
</reference>
<evidence type="ECO:0000313" key="2">
    <source>
        <dbReference type="Proteomes" id="UP001589793"/>
    </source>
</evidence>
<dbReference type="EMBL" id="JBHLSV010000014">
    <property type="protein sequence ID" value="MFC0674677.1"/>
    <property type="molecule type" value="Genomic_DNA"/>
</dbReference>
<organism evidence="1 2">
    <name type="scientific">Brachybacterium hainanense</name>
    <dbReference type="NCBI Taxonomy" id="1541174"/>
    <lineage>
        <taxon>Bacteria</taxon>
        <taxon>Bacillati</taxon>
        <taxon>Actinomycetota</taxon>
        <taxon>Actinomycetes</taxon>
        <taxon>Micrococcales</taxon>
        <taxon>Dermabacteraceae</taxon>
        <taxon>Brachybacterium</taxon>
    </lineage>
</organism>
<name>A0ABV6RCG4_9MICO</name>
<sequence>MGLIHATSLERWSEWERSRHRGRLLKHAVLGTLRPAAADPGPRYVLRSRGTVAAAGDGTEAAHADVFGTDGSRTLFAVDSGSPTSRASLLTALPYLRGAVDVLQPAGLDLPETSGPEWSSSAPDGMTLPEAAAALRGRGLSAVVSLGQHLGAGRIAHELASREGLASYVVQHGVLTPFAPPLPPEAILLSWSEADAEFYASGRGDVSSRNIGSQLLWQARHESGALGEASAADADERPVFLGQLHGAELPRRITGGAASRFCRLHDGLYRPHPSETDRLSRATHELWRRRGIEFAPTDVPLRALSSPVVSVFSTGILEAAARGVPSWVFAPAAPAWVGELWDRYGMRRFGAPQPTAAPPLPDAEPAAALAEILDGVA</sequence>
<evidence type="ECO:0000313" key="1">
    <source>
        <dbReference type="EMBL" id="MFC0674677.1"/>
    </source>
</evidence>